<evidence type="ECO:0000313" key="3">
    <source>
        <dbReference type="Proteomes" id="UP000036987"/>
    </source>
</evidence>
<dbReference type="PANTHER" id="PTHR35296:SF8">
    <property type="entry name" value="SMALL AUXIN-UP RNA-RELATED"/>
    <property type="match status" value="1"/>
</dbReference>
<dbReference type="EMBL" id="LFYR01000809">
    <property type="protein sequence ID" value="KMZ68888.1"/>
    <property type="molecule type" value="Genomic_DNA"/>
</dbReference>
<gene>
    <name evidence="2" type="ORF">ZOSMA_228G00200</name>
</gene>
<dbReference type="Pfam" id="PF02519">
    <property type="entry name" value="Auxin_inducible"/>
    <property type="match status" value="1"/>
</dbReference>
<dbReference type="GO" id="GO:0009733">
    <property type="term" value="P:response to auxin"/>
    <property type="evidence" value="ECO:0007669"/>
    <property type="project" value="InterPro"/>
</dbReference>
<comment type="caution">
    <text evidence="2">The sequence shown here is derived from an EMBL/GenBank/DDBJ whole genome shotgun (WGS) entry which is preliminary data.</text>
</comment>
<dbReference type="AlphaFoldDB" id="A0A0K9PIJ0"/>
<evidence type="ECO:0000313" key="2">
    <source>
        <dbReference type="EMBL" id="KMZ68888.1"/>
    </source>
</evidence>
<organism evidence="2 3">
    <name type="scientific">Zostera marina</name>
    <name type="common">Eelgrass</name>
    <dbReference type="NCBI Taxonomy" id="29655"/>
    <lineage>
        <taxon>Eukaryota</taxon>
        <taxon>Viridiplantae</taxon>
        <taxon>Streptophyta</taxon>
        <taxon>Embryophyta</taxon>
        <taxon>Tracheophyta</taxon>
        <taxon>Spermatophyta</taxon>
        <taxon>Magnoliopsida</taxon>
        <taxon>Liliopsida</taxon>
        <taxon>Zosteraceae</taxon>
        <taxon>Zostera</taxon>
    </lineage>
</organism>
<evidence type="ECO:0000256" key="1">
    <source>
        <dbReference type="ARBA" id="ARBA00006974"/>
    </source>
</evidence>
<accession>A0A0K9PIJ0</accession>
<dbReference type="InterPro" id="IPR003676">
    <property type="entry name" value="SAUR_fam"/>
</dbReference>
<dbReference type="PANTHER" id="PTHR35296">
    <property type="entry name" value="EXPRESSED PROTEIN"/>
    <property type="match status" value="1"/>
</dbReference>
<protein>
    <submittedName>
        <fullName evidence="2">SAUR-like auxin-responsive protein family</fullName>
    </submittedName>
</protein>
<reference evidence="3" key="1">
    <citation type="journal article" date="2016" name="Nature">
        <title>The genome of the seagrass Zostera marina reveals angiosperm adaptation to the sea.</title>
        <authorList>
            <person name="Olsen J.L."/>
            <person name="Rouze P."/>
            <person name="Verhelst B."/>
            <person name="Lin Y.-C."/>
            <person name="Bayer T."/>
            <person name="Collen J."/>
            <person name="Dattolo E."/>
            <person name="De Paoli E."/>
            <person name="Dittami S."/>
            <person name="Maumus F."/>
            <person name="Michel G."/>
            <person name="Kersting A."/>
            <person name="Lauritano C."/>
            <person name="Lohaus R."/>
            <person name="Toepel M."/>
            <person name="Tonon T."/>
            <person name="Vanneste K."/>
            <person name="Amirebrahimi M."/>
            <person name="Brakel J."/>
            <person name="Bostroem C."/>
            <person name="Chovatia M."/>
            <person name="Grimwood J."/>
            <person name="Jenkins J.W."/>
            <person name="Jueterbock A."/>
            <person name="Mraz A."/>
            <person name="Stam W.T."/>
            <person name="Tice H."/>
            <person name="Bornberg-Bauer E."/>
            <person name="Green P.J."/>
            <person name="Pearson G.A."/>
            <person name="Procaccini G."/>
            <person name="Duarte C.M."/>
            <person name="Schmutz J."/>
            <person name="Reusch T.B.H."/>
            <person name="Van de Peer Y."/>
        </authorList>
    </citation>
    <scope>NUCLEOTIDE SEQUENCE [LARGE SCALE GENOMIC DNA]</scope>
    <source>
        <strain evidence="3">cv. Finnish</strain>
    </source>
</reference>
<dbReference type="Proteomes" id="UP000036987">
    <property type="component" value="Unassembled WGS sequence"/>
</dbReference>
<name>A0A0K9PIJ0_ZOSMR</name>
<dbReference type="STRING" id="29655.A0A0K9PIJ0"/>
<proteinExistence type="inferred from homology"/>
<keyword evidence="3" id="KW-1185">Reference proteome</keyword>
<sequence length="119" mass="13447">MGKMNGILKKCKSLSKLARSLSFSSLKPTTEGEEEKKEEVVMVFVGSSRRSYNINAKHLTHPLMNTLLEKKHANNGDNYITVRCEVVLFDHLLWMLENVDLDVISDGGSLEELANLYAY</sequence>
<dbReference type="OMA" id="DIWGGHG"/>
<dbReference type="OrthoDB" id="1924524at2759"/>
<comment type="similarity">
    <text evidence="1">Belongs to the ARG7 family.</text>
</comment>